<gene>
    <name evidence="1" type="ORF">DFH08DRAFT_799782</name>
</gene>
<evidence type="ECO:0000313" key="1">
    <source>
        <dbReference type="EMBL" id="KAJ7362760.1"/>
    </source>
</evidence>
<accession>A0AAD7F2S5</accession>
<protein>
    <submittedName>
        <fullName evidence="1">Uncharacterized protein</fullName>
    </submittedName>
</protein>
<evidence type="ECO:0000313" key="2">
    <source>
        <dbReference type="Proteomes" id="UP001218218"/>
    </source>
</evidence>
<dbReference type="Proteomes" id="UP001218218">
    <property type="component" value="Unassembled WGS sequence"/>
</dbReference>
<dbReference type="AlphaFoldDB" id="A0AAD7F2S5"/>
<keyword evidence="2" id="KW-1185">Reference proteome</keyword>
<organism evidence="1 2">
    <name type="scientific">Mycena albidolilacea</name>
    <dbReference type="NCBI Taxonomy" id="1033008"/>
    <lineage>
        <taxon>Eukaryota</taxon>
        <taxon>Fungi</taxon>
        <taxon>Dikarya</taxon>
        <taxon>Basidiomycota</taxon>
        <taxon>Agaricomycotina</taxon>
        <taxon>Agaricomycetes</taxon>
        <taxon>Agaricomycetidae</taxon>
        <taxon>Agaricales</taxon>
        <taxon>Marasmiineae</taxon>
        <taxon>Mycenaceae</taxon>
        <taxon>Mycena</taxon>
    </lineage>
</organism>
<proteinExistence type="predicted"/>
<dbReference type="EMBL" id="JARIHO010000004">
    <property type="protein sequence ID" value="KAJ7362760.1"/>
    <property type="molecule type" value="Genomic_DNA"/>
</dbReference>
<sequence length="186" mass="20831">MSGCEFVLNFNTEQPLLASRWHISREARSPAIPKRWGIKSRSTPDLTFSWFKLVFFAAPSCGAKWLQGDLSGIPGRGAISSTLPLSRARDTIVTSNSPRRTLVGIGYIQGEVSMFGEMYEVVKSELVASRQISFAYRNLTFSQAVESKIAVATDTWTTRAMTWTFARTIASWITSDWELVKRVIVI</sequence>
<reference evidence="1" key="1">
    <citation type="submission" date="2023-03" db="EMBL/GenBank/DDBJ databases">
        <title>Massive genome expansion in bonnet fungi (Mycena s.s.) driven by repeated elements and novel gene families across ecological guilds.</title>
        <authorList>
            <consortium name="Lawrence Berkeley National Laboratory"/>
            <person name="Harder C.B."/>
            <person name="Miyauchi S."/>
            <person name="Viragh M."/>
            <person name="Kuo A."/>
            <person name="Thoen E."/>
            <person name="Andreopoulos B."/>
            <person name="Lu D."/>
            <person name="Skrede I."/>
            <person name="Drula E."/>
            <person name="Henrissat B."/>
            <person name="Morin E."/>
            <person name="Kohler A."/>
            <person name="Barry K."/>
            <person name="LaButti K."/>
            <person name="Morin E."/>
            <person name="Salamov A."/>
            <person name="Lipzen A."/>
            <person name="Mereny Z."/>
            <person name="Hegedus B."/>
            <person name="Baldrian P."/>
            <person name="Stursova M."/>
            <person name="Weitz H."/>
            <person name="Taylor A."/>
            <person name="Grigoriev I.V."/>
            <person name="Nagy L.G."/>
            <person name="Martin F."/>
            <person name="Kauserud H."/>
        </authorList>
    </citation>
    <scope>NUCLEOTIDE SEQUENCE</scope>
    <source>
        <strain evidence="1">CBHHK002</strain>
    </source>
</reference>
<comment type="caution">
    <text evidence="1">The sequence shown here is derived from an EMBL/GenBank/DDBJ whole genome shotgun (WGS) entry which is preliminary data.</text>
</comment>
<name>A0AAD7F2S5_9AGAR</name>